<dbReference type="RefSeq" id="XP_017783216.1">
    <property type="nucleotide sequence ID" value="XM_017927727.1"/>
</dbReference>
<keyword evidence="2" id="KW-1185">Reference proteome</keyword>
<evidence type="ECO:0000313" key="2">
    <source>
        <dbReference type="Proteomes" id="UP000695000"/>
    </source>
</evidence>
<evidence type="ECO:0000313" key="3">
    <source>
        <dbReference type="RefSeq" id="XP_017783216.1"/>
    </source>
</evidence>
<sequence>MLFFTVASTLCFYLSAASHQQPKKTANVLNNSQQNIHNILVSIEERLRNLDNALYTDSYELTTKPEQTNNRKLDAIESRLARFEAVVAAQFDKFAENMSNKVFSDDLARDHVHRKIDGNYDRINHRLFYLEMRLDSGEKRISEKLDLLLTRFKNMEETLTTREADIEVEISDVLSVVDDIKTTFTSLDFKNISKTFKTTQRSLERTLNESIKEISKKENALAESFNEYTDKVSEMFEVSQQYSKSIQNDLKTLSAVVNSTRSEQQNSLRSIIVQVGRLSGKPNVLSDGQSDSELRNLSDKLDANFEMIMMLQNQFLESCHRVQMDEAHIETKISEILEKLIETFERKTSIELKDLKLLEQLLKAHDTKVQNNLYTTSQILIRKSLENKDELKTLLGSIKVRIDKICSDVDNIKRKKDVDLSGIQQKLLALEEYLKESTEASKNMGAPGVLTEKILSDIQSSIHQLSSSALWQSVVNEKGFLNIEDSLRNITNTFESAQNEAFEALKNIEKYLLQNNDTNVPTNNYLDEQILKIFGLPKPGECTEFTINSETGEKICMDDIQEENCLDYDIDVRSNAKNCKPKLPEPDCLEYDIDVRSNVKICKNKTNESNANCNNMGIDVRTGQICDNSELGNIPNNTDDCSEDPLIDIRGGNTRARNCSNVNNNIPNNTDDCSDDPLIDIRGGNTRARNCSNVNNTTEESILFFTRSNVINDTNNTLSHDNSSDSMMQADFDQSIKVQSPWLRILPKTAKSSALTQGQTSAQNGSSSIESIASVSSNEDDVFLQDEYYEADHVTAKFDEDDDDFMIE</sequence>
<reference evidence="3" key="1">
    <citation type="submission" date="2025-08" db="UniProtKB">
        <authorList>
            <consortium name="RefSeq"/>
        </authorList>
    </citation>
    <scope>IDENTIFICATION</scope>
    <source>
        <tissue evidence="3">Whole Larva</tissue>
    </source>
</reference>
<dbReference type="GeneID" id="108567332"/>
<gene>
    <name evidence="3" type="primary">LOC108567332</name>
</gene>
<keyword evidence="1" id="KW-0732">Signal</keyword>
<dbReference type="Proteomes" id="UP000695000">
    <property type="component" value="Unplaced"/>
</dbReference>
<feature type="signal peptide" evidence="1">
    <location>
        <begin position="1"/>
        <end position="17"/>
    </location>
</feature>
<organism evidence="2 3">
    <name type="scientific">Nicrophorus vespilloides</name>
    <name type="common">Boreal carrion beetle</name>
    <dbReference type="NCBI Taxonomy" id="110193"/>
    <lineage>
        <taxon>Eukaryota</taxon>
        <taxon>Metazoa</taxon>
        <taxon>Ecdysozoa</taxon>
        <taxon>Arthropoda</taxon>
        <taxon>Hexapoda</taxon>
        <taxon>Insecta</taxon>
        <taxon>Pterygota</taxon>
        <taxon>Neoptera</taxon>
        <taxon>Endopterygota</taxon>
        <taxon>Coleoptera</taxon>
        <taxon>Polyphaga</taxon>
        <taxon>Staphyliniformia</taxon>
        <taxon>Silphidae</taxon>
        <taxon>Nicrophorinae</taxon>
        <taxon>Nicrophorus</taxon>
    </lineage>
</organism>
<accession>A0ABM1N8R6</accession>
<proteinExistence type="predicted"/>
<name>A0ABM1N8R6_NICVS</name>
<evidence type="ECO:0000256" key="1">
    <source>
        <dbReference type="SAM" id="SignalP"/>
    </source>
</evidence>
<feature type="chain" id="PRO_5046492433" evidence="1">
    <location>
        <begin position="18"/>
        <end position="808"/>
    </location>
</feature>
<protein>
    <submittedName>
        <fullName evidence="3">Uncharacterized protein PFC0810c-like isoform X1</fullName>
    </submittedName>
</protein>